<dbReference type="eggNOG" id="COG3935">
    <property type="taxonomic scope" value="Bacteria"/>
</dbReference>
<organism evidence="3 4">
    <name type="scientific">Desulfosporosinus youngiae DSM 17734</name>
    <dbReference type="NCBI Taxonomy" id="768710"/>
    <lineage>
        <taxon>Bacteria</taxon>
        <taxon>Bacillati</taxon>
        <taxon>Bacillota</taxon>
        <taxon>Clostridia</taxon>
        <taxon>Eubacteriales</taxon>
        <taxon>Desulfitobacteriaceae</taxon>
        <taxon>Desulfosporosinus</taxon>
    </lineage>
</organism>
<dbReference type="Pfam" id="PF14297">
    <property type="entry name" value="Lin1244_N"/>
    <property type="match status" value="1"/>
</dbReference>
<evidence type="ECO:0000259" key="2">
    <source>
        <dbReference type="Pfam" id="PF14297"/>
    </source>
</evidence>
<gene>
    <name evidence="3" type="ORF">DesyoDRAFT_5236</name>
</gene>
<feature type="region of interest" description="Disordered" evidence="1">
    <location>
        <begin position="233"/>
        <end position="272"/>
    </location>
</feature>
<dbReference type="PANTHER" id="PTHR39196:SF1">
    <property type="entry name" value="PRIMOSOME, DNAD SUBUNIT"/>
    <property type="match status" value="1"/>
</dbReference>
<dbReference type="EMBL" id="CM001441">
    <property type="protein sequence ID" value="EHQ92166.1"/>
    <property type="molecule type" value="Genomic_DNA"/>
</dbReference>
<feature type="compositionally biased region" description="Basic and acidic residues" evidence="1">
    <location>
        <begin position="245"/>
        <end position="266"/>
    </location>
</feature>
<evidence type="ECO:0000313" key="3">
    <source>
        <dbReference type="EMBL" id="EHQ92166.1"/>
    </source>
</evidence>
<dbReference type="PANTHER" id="PTHR39196">
    <property type="entry name" value="PRIMOSOME, DNAD SUBUNIT"/>
    <property type="match status" value="1"/>
</dbReference>
<evidence type="ECO:0000313" key="4">
    <source>
        <dbReference type="Proteomes" id="UP000005104"/>
    </source>
</evidence>
<dbReference type="Proteomes" id="UP000005104">
    <property type="component" value="Chromosome"/>
</dbReference>
<dbReference type="InterPro" id="IPR025400">
    <property type="entry name" value="Lin1244/Lin1753-like_N"/>
</dbReference>
<keyword evidence="4" id="KW-1185">Reference proteome</keyword>
<feature type="domain" description="Lin1244/Lin1753-like N-terminal" evidence="2">
    <location>
        <begin position="11"/>
        <end position="103"/>
    </location>
</feature>
<dbReference type="AlphaFoldDB" id="H5XZX0"/>
<protein>
    <recommendedName>
        <fullName evidence="2">Lin1244/Lin1753-like N-terminal domain-containing protein</fullName>
    </recommendedName>
</protein>
<accession>H5XZX0</accession>
<sequence length="272" mass="31713">MARPQKEGLDYFSLDVDMDQDDKVLLIEAKHKITGFAILLKLLMKVYKEGYFYKWSEREQLLFSSRVNVDIDIVTDVVNDCLKWDLFNSLLYEKYQILTSGGIQRRYIEAVKRRKEVTLIREYLVIDPPLDKDDFKIHLINVNKNPLNADINPADSEIKDTEIPKVKESKVKENKANNSFARFWDAYPKKKSKGQAEKAFTKLKVDEQFMGVILAAIKRAKKSADWQKENGRFIPYPSTWLNAKGWEDEQPKDPGDKPPEPPKPGKYDNFYL</sequence>
<proteinExistence type="predicted"/>
<dbReference type="OrthoDB" id="1047417at2"/>
<evidence type="ECO:0000256" key="1">
    <source>
        <dbReference type="SAM" id="MobiDB-lite"/>
    </source>
</evidence>
<dbReference type="RefSeq" id="WP_007787432.1">
    <property type="nucleotide sequence ID" value="NZ_CM001441.1"/>
</dbReference>
<dbReference type="STRING" id="768710.DesyoDRAFT_5236"/>
<name>H5XZX0_9FIRM</name>
<reference evidence="3 4" key="1">
    <citation type="submission" date="2011-11" db="EMBL/GenBank/DDBJ databases">
        <title>The Noncontiguous Finished genome of Desulfosporosinus youngiae DSM 17734.</title>
        <authorList>
            <consortium name="US DOE Joint Genome Institute (JGI-PGF)"/>
            <person name="Lucas S."/>
            <person name="Han J."/>
            <person name="Lapidus A."/>
            <person name="Cheng J.-F."/>
            <person name="Goodwin L."/>
            <person name="Pitluck S."/>
            <person name="Peters L."/>
            <person name="Ovchinnikova G."/>
            <person name="Lu M."/>
            <person name="Land M.L."/>
            <person name="Hauser L."/>
            <person name="Pester M."/>
            <person name="Spring S."/>
            <person name="Ollivier B."/>
            <person name="Rattei T."/>
            <person name="Klenk H.-P."/>
            <person name="Wagner M."/>
            <person name="Loy A."/>
            <person name="Woyke T.J."/>
        </authorList>
    </citation>
    <scope>NUCLEOTIDE SEQUENCE [LARGE SCALE GENOMIC DNA]</scope>
    <source>
        <strain evidence="3 4">DSM 17734</strain>
    </source>
</reference>
<dbReference type="HOGENOM" id="CLU_074315_1_2_9"/>